<evidence type="ECO:0000256" key="1">
    <source>
        <dbReference type="SAM" id="Phobius"/>
    </source>
</evidence>
<name>A0A3P6EW68_BRAOL</name>
<sequence length="98" mass="11157">MKILLGVSSQLALGSILLSLVIVGPIGFRFLSGHIQESDQMLVDSPFPIAFPRWLRRRSLPWRMPLQPCEMLEAGVVRRKDELLQYLPVRILASRQFG</sequence>
<feature type="transmembrane region" description="Helical" evidence="1">
    <location>
        <begin position="12"/>
        <end position="31"/>
    </location>
</feature>
<gene>
    <name evidence="2" type="ORF">BOLC7T43225H</name>
</gene>
<dbReference type="EMBL" id="LR031876">
    <property type="protein sequence ID" value="VDD37665.1"/>
    <property type="molecule type" value="Genomic_DNA"/>
</dbReference>
<reference evidence="2" key="1">
    <citation type="submission" date="2018-11" db="EMBL/GenBank/DDBJ databases">
        <authorList>
            <consortium name="Genoscope - CEA"/>
            <person name="William W."/>
        </authorList>
    </citation>
    <scope>NUCLEOTIDE SEQUENCE</scope>
</reference>
<keyword evidence="1" id="KW-1133">Transmembrane helix</keyword>
<proteinExistence type="predicted"/>
<keyword evidence="1" id="KW-0812">Transmembrane</keyword>
<dbReference type="AlphaFoldDB" id="A0A3P6EW68"/>
<organism evidence="2">
    <name type="scientific">Brassica oleracea</name>
    <name type="common">Wild cabbage</name>
    <dbReference type="NCBI Taxonomy" id="3712"/>
    <lineage>
        <taxon>Eukaryota</taxon>
        <taxon>Viridiplantae</taxon>
        <taxon>Streptophyta</taxon>
        <taxon>Embryophyta</taxon>
        <taxon>Tracheophyta</taxon>
        <taxon>Spermatophyta</taxon>
        <taxon>Magnoliopsida</taxon>
        <taxon>eudicotyledons</taxon>
        <taxon>Gunneridae</taxon>
        <taxon>Pentapetalae</taxon>
        <taxon>rosids</taxon>
        <taxon>malvids</taxon>
        <taxon>Brassicales</taxon>
        <taxon>Brassicaceae</taxon>
        <taxon>Brassiceae</taxon>
        <taxon>Brassica</taxon>
    </lineage>
</organism>
<evidence type="ECO:0000313" key="2">
    <source>
        <dbReference type="EMBL" id="VDD37665.1"/>
    </source>
</evidence>
<keyword evidence="1" id="KW-0472">Membrane</keyword>
<accession>A0A3P6EW68</accession>
<protein>
    <submittedName>
        <fullName evidence="2">Uncharacterized protein</fullName>
    </submittedName>
</protein>